<dbReference type="GO" id="GO:0070403">
    <property type="term" value="F:NAD+ binding"/>
    <property type="evidence" value="ECO:0007669"/>
    <property type="project" value="InterPro"/>
</dbReference>
<dbReference type="InterPro" id="IPR036291">
    <property type="entry name" value="NAD(P)-bd_dom_sf"/>
</dbReference>
<reference evidence="5 6" key="1">
    <citation type="journal article" date="2009" name="Genome Biol.">
        <title>Community-wide analysis of microbial genome sequence signatures.</title>
        <authorList>
            <person name="Dick G.J."/>
            <person name="Andersson A.F."/>
            <person name="Baker B.J."/>
            <person name="Simmons S.L."/>
            <person name="Thomas B.C."/>
            <person name="Yelton A.P."/>
            <person name="Banfield J.F."/>
        </authorList>
    </citation>
    <scope>NUCLEOTIDE SEQUENCE [LARGE SCALE GENOMIC DNA]</scope>
    <source>
        <strain evidence="5">ARMAN-2</strain>
    </source>
</reference>
<dbReference type="InterPro" id="IPR006176">
    <property type="entry name" value="3-OHacyl-CoA_DH_NAD-bd"/>
</dbReference>
<keyword evidence="6" id="KW-1185">Reference proteome</keyword>
<sequence>MAGKISVIGPGTMGSGIAQSFLQAGYSVVVVGRSDESIKKGAERIGASMDKAIKKGAMSEQDKQKLLSMLKLTTDYSEISGSSAIIEAVAEELDEKTGVLKQIEKFSGQAIIATNTSSIPIKKMASALSDPSKFLGMHFFNPVPVMKPVEIVVAESTSEDAAAMAISLAKACGKVPIRVKDYPGFVANSVLMPMLNEAALLLEKGVADREGIDTIVKLGLNHPMGPLELADFIGLDVCKDIMEAIYNETGDEKYKPAKLISEKVSQGKLGRKSKEGFYEYK</sequence>
<proteinExistence type="predicted"/>
<feature type="domain" description="3-hydroxyacyl-CoA dehydrogenase C-terminal" evidence="3">
    <location>
        <begin position="184"/>
        <end position="280"/>
    </location>
</feature>
<dbReference type="Proteomes" id="UP000332487">
    <property type="component" value="Unassembled WGS sequence"/>
</dbReference>
<dbReference type="InterPro" id="IPR008927">
    <property type="entry name" value="6-PGluconate_DH-like_C_sf"/>
</dbReference>
<evidence type="ECO:0000256" key="1">
    <source>
        <dbReference type="ARBA" id="ARBA00023002"/>
    </source>
</evidence>
<dbReference type="GO" id="GO:0008691">
    <property type="term" value="F:3-hydroxybutyryl-CoA dehydrogenase activity"/>
    <property type="evidence" value="ECO:0007669"/>
    <property type="project" value="TreeGrafter"/>
</dbReference>
<organism evidence="5 6">
    <name type="scientific">Candidatus Micrarchaeum acidiphilum ARMAN-2</name>
    <dbReference type="NCBI Taxonomy" id="425595"/>
    <lineage>
        <taxon>Archaea</taxon>
        <taxon>Candidatus Micrarchaeota</taxon>
        <taxon>Candidatus Micrarchaeia</taxon>
        <taxon>Candidatus Micrarchaeales</taxon>
        <taxon>Candidatus Micrarchaeaceae</taxon>
        <taxon>Candidatus Micrarchaeum</taxon>
    </lineage>
</organism>
<dbReference type="PANTHER" id="PTHR48075">
    <property type="entry name" value="3-HYDROXYACYL-COA DEHYDROGENASE FAMILY PROTEIN"/>
    <property type="match status" value="1"/>
</dbReference>
<name>C7DHK1_MICA2</name>
<dbReference type="Pfam" id="PF02737">
    <property type="entry name" value="3HCDH_N"/>
    <property type="match status" value="1"/>
</dbReference>
<dbReference type="GO" id="GO:0006635">
    <property type="term" value="P:fatty acid beta-oxidation"/>
    <property type="evidence" value="ECO:0007669"/>
    <property type="project" value="TreeGrafter"/>
</dbReference>
<evidence type="ECO:0000259" key="4">
    <source>
        <dbReference type="Pfam" id="PF02737"/>
    </source>
</evidence>
<dbReference type="InterPro" id="IPR022694">
    <property type="entry name" value="3-OHacyl-CoA_DH"/>
</dbReference>
<accession>C7DHK1</accession>
<protein>
    <submittedName>
        <fullName evidence="5">3-hydroxybutyryl-CoA dehydrogenase</fullName>
    </submittedName>
</protein>
<evidence type="ECO:0000259" key="3">
    <source>
        <dbReference type="Pfam" id="PF00725"/>
    </source>
</evidence>
<dbReference type="Gene3D" id="1.10.1040.10">
    <property type="entry name" value="N-(1-d-carboxylethyl)-l-norvaline Dehydrogenase, domain 2"/>
    <property type="match status" value="1"/>
</dbReference>
<evidence type="ECO:0000256" key="2">
    <source>
        <dbReference type="PIRSR" id="PIRSR000105-1"/>
    </source>
</evidence>
<feature type="site" description="Important for catalytic activity" evidence="2">
    <location>
        <position position="138"/>
    </location>
</feature>
<dbReference type="FunFam" id="3.40.50.720:FF:000009">
    <property type="entry name" value="Fatty oxidation complex, alpha subunit"/>
    <property type="match status" value="1"/>
</dbReference>
<keyword evidence="1" id="KW-0560">Oxidoreductase</keyword>
<gene>
    <name evidence="5" type="ORF">UNLARM2_0544</name>
</gene>
<reference evidence="5 6" key="2">
    <citation type="journal article" date="2010" name="Proc. Natl. Acad. Sci. U.S.A.">
        <title>Enigmatic, ultrasmall, uncultivated Archaea.</title>
        <authorList>
            <person name="Baker B.J."/>
            <person name="Comolli L.R."/>
            <person name="Dick G.J."/>
            <person name="Hauser L.J."/>
            <person name="Hyatt D."/>
            <person name="Dill B.D."/>
            <person name="Land M.L."/>
            <person name="Verberkmoes N.C."/>
            <person name="Hettich R.L."/>
            <person name="Banfield J.F."/>
        </authorList>
    </citation>
    <scope>NUCLEOTIDE SEQUENCE [LARGE SCALE GENOMIC DNA]</scope>
    <source>
        <strain evidence="5">ARMAN-2</strain>
    </source>
</reference>
<dbReference type="Pfam" id="PF00725">
    <property type="entry name" value="3HCDH"/>
    <property type="match status" value="1"/>
</dbReference>
<dbReference type="InterPro" id="IPR013328">
    <property type="entry name" value="6PGD_dom2"/>
</dbReference>
<dbReference type="SUPFAM" id="SSF51735">
    <property type="entry name" value="NAD(P)-binding Rossmann-fold domains"/>
    <property type="match status" value="1"/>
</dbReference>
<dbReference type="InterPro" id="IPR006108">
    <property type="entry name" value="3HC_DH_C"/>
</dbReference>
<dbReference type="Gene3D" id="3.40.50.720">
    <property type="entry name" value="NAD(P)-binding Rossmann-like Domain"/>
    <property type="match status" value="1"/>
</dbReference>
<dbReference type="PANTHER" id="PTHR48075:SF5">
    <property type="entry name" value="3-HYDROXYBUTYRYL-COA DEHYDROGENASE"/>
    <property type="match status" value="1"/>
</dbReference>
<evidence type="ECO:0000313" key="5">
    <source>
        <dbReference type="EMBL" id="EET90103.1"/>
    </source>
</evidence>
<feature type="domain" description="3-hydroxyacyl-CoA dehydrogenase NAD binding" evidence="4">
    <location>
        <begin position="4"/>
        <end position="181"/>
    </location>
</feature>
<dbReference type="EMBL" id="GG697240">
    <property type="protein sequence ID" value="EET90103.1"/>
    <property type="molecule type" value="Genomic_DNA"/>
</dbReference>
<evidence type="ECO:0000313" key="6">
    <source>
        <dbReference type="Proteomes" id="UP000332487"/>
    </source>
</evidence>
<dbReference type="SUPFAM" id="SSF48179">
    <property type="entry name" value="6-phosphogluconate dehydrogenase C-terminal domain-like"/>
    <property type="match status" value="1"/>
</dbReference>
<dbReference type="PIRSF" id="PIRSF000105">
    <property type="entry name" value="HCDH"/>
    <property type="match status" value="1"/>
</dbReference>
<dbReference type="AlphaFoldDB" id="C7DHK1"/>